<dbReference type="Gene3D" id="3.20.20.80">
    <property type="entry name" value="Glycosidases"/>
    <property type="match status" value="1"/>
</dbReference>
<evidence type="ECO:0000256" key="8">
    <source>
        <dbReference type="SAM" id="MobiDB-lite"/>
    </source>
</evidence>
<evidence type="ECO:0000256" key="6">
    <source>
        <dbReference type="ARBA" id="ARBA00023295"/>
    </source>
</evidence>
<dbReference type="OrthoDB" id="110914at2759"/>
<dbReference type="GO" id="GO:0030248">
    <property type="term" value="F:cellulose binding"/>
    <property type="evidence" value="ECO:0007669"/>
    <property type="project" value="InterPro"/>
</dbReference>
<keyword evidence="11" id="KW-1185">Reference proteome</keyword>
<reference evidence="10 11" key="1">
    <citation type="journal article" date="2011" name="PLoS Pathog.">
        <title>Endophytic Life Strategies Decoded by Genome and Transcriptome Analyses of the Mutualistic Root Symbiont Piriformospora indica.</title>
        <authorList>
            <person name="Zuccaro A."/>
            <person name="Lahrmann U."/>
            <person name="Guldener U."/>
            <person name="Langen G."/>
            <person name="Pfiffi S."/>
            <person name="Biedenkopf D."/>
            <person name="Wong P."/>
            <person name="Samans B."/>
            <person name="Grimm C."/>
            <person name="Basiewicz M."/>
            <person name="Murat C."/>
            <person name="Martin F."/>
            <person name="Kogel K.H."/>
        </authorList>
    </citation>
    <scope>NUCLEOTIDE SEQUENCE [LARGE SCALE GENOMIC DNA]</scope>
    <source>
        <strain evidence="10 11">DSM 11827</strain>
    </source>
</reference>
<dbReference type="InParanoid" id="G4TXZ5"/>
<feature type="signal peptide" evidence="7">
    <location>
        <begin position="1"/>
        <end position="19"/>
    </location>
</feature>
<feature type="domain" description="CBM1" evidence="9">
    <location>
        <begin position="19"/>
        <end position="55"/>
    </location>
</feature>
<feature type="region of interest" description="Disordered" evidence="8">
    <location>
        <begin position="62"/>
        <end position="87"/>
    </location>
</feature>
<evidence type="ECO:0000256" key="5">
    <source>
        <dbReference type="ARBA" id="ARBA00022801"/>
    </source>
</evidence>
<keyword evidence="4 7" id="KW-0732">Signal</keyword>
<dbReference type="PANTHER" id="PTHR34983:SF1">
    <property type="entry name" value="ARABINOGALACTAN ENDO-BETA-1,4-GALACTANASE A"/>
    <property type="match status" value="1"/>
</dbReference>
<accession>G4TXZ5</accession>
<proteinExistence type="inferred from homology"/>
<dbReference type="InterPro" id="IPR000254">
    <property type="entry name" value="CBD"/>
</dbReference>
<dbReference type="SMART" id="SM00236">
    <property type="entry name" value="fCBD"/>
    <property type="match status" value="1"/>
</dbReference>
<dbReference type="EMBL" id="CAFZ01000641">
    <property type="protein sequence ID" value="CCA76188.1"/>
    <property type="molecule type" value="Genomic_DNA"/>
</dbReference>
<organism evidence="10 11">
    <name type="scientific">Serendipita indica (strain DSM 11827)</name>
    <name type="common">Root endophyte fungus</name>
    <name type="synonym">Piriformospora indica</name>
    <dbReference type="NCBI Taxonomy" id="1109443"/>
    <lineage>
        <taxon>Eukaryota</taxon>
        <taxon>Fungi</taxon>
        <taxon>Dikarya</taxon>
        <taxon>Basidiomycota</taxon>
        <taxon>Agaricomycotina</taxon>
        <taxon>Agaricomycetes</taxon>
        <taxon>Sebacinales</taxon>
        <taxon>Serendipitaceae</taxon>
        <taxon>Serendipita</taxon>
    </lineage>
</organism>
<name>G4TXZ5_SERID</name>
<evidence type="ECO:0000256" key="1">
    <source>
        <dbReference type="ARBA" id="ARBA00001695"/>
    </source>
</evidence>
<dbReference type="GO" id="GO:0031218">
    <property type="term" value="F:arabinogalactan endo-1,4-beta-galactosidase activity"/>
    <property type="evidence" value="ECO:0007669"/>
    <property type="project" value="UniProtKB-EC"/>
</dbReference>
<feature type="compositionally biased region" description="Low complexity" evidence="8">
    <location>
        <begin position="64"/>
        <end position="87"/>
    </location>
</feature>
<evidence type="ECO:0000259" key="9">
    <source>
        <dbReference type="PROSITE" id="PS51164"/>
    </source>
</evidence>
<keyword evidence="6 7" id="KW-0326">Glycosidase</keyword>
<dbReference type="InterPro" id="IPR035971">
    <property type="entry name" value="CBD_sf"/>
</dbReference>
<dbReference type="SUPFAM" id="SSF57180">
    <property type="entry name" value="Cellulose-binding domain"/>
    <property type="match status" value="1"/>
</dbReference>
<protein>
    <recommendedName>
        <fullName evidence="3 7">Arabinogalactan endo-beta-1,4-galactanase</fullName>
        <ecNumber evidence="3 7">3.2.1.89</ecNumber>
    </recommendedName>
</protein>
<keyword evidence="5 7" id="KW-0378">Hydrolase</keyword>
<sequence length="422" mass="44990">MRSLSLAVITLSVALSASAQSPAYGQCGGSGYSGPKTCVSGYTCQYSNEWYSQCLPGSGGGGATTTRSSSSSAPSSTQGSGSSGGSTSCLSFKGHDISSLALMEKERTPTFLNASGQKSDAVTILASGGANYARLRIWTAGDYSVNYAIALAKRAKNAGMKVLIDLHYSDTWADPAHQTLPSGWPSDLSSLNTKIYTYTKDVVTAFKNAGVNIDMIQIGNEIRQGLLWPTGKTQNWNSLSQLLNSGRSGALAGNTSSPPKIMIHIDNGWDWSLQQWWWDNIQVQGALTLDKVDYIGVSFYPFYDTSATLSRLKTTLTNMANRYGRPIIVAETDWPASCSGVTLSEPSIPASASGQTQWMQKVAQVVCGLPNGLGKGVFYWEPTWLTNSGLGSACQDNTLFAATWNGQVPTASPRSSVNMYKS</sequence>
<evidence type="ECO:0000256" key="4">
    <source>
        <dbReference type="ARBA" id="ARBA00022729"/>
    </source>
</evidence>
<evidence type="ECO:0000313" key="10">
    <source>
        <dbReference type="EMBL" id="CCA76188.1"/>
    </source>
</evidence>
<dbReference type="Pfam" id="PF07745">
    <property type="entry name" value="Glyco_hydro_53"/>
    <property type="match status" value="1"/>
</dbReference>
<dbReference type="OMA" id="KYIHDEW"/>
<dbReference type="HOGENOM" id="CLU_011259_0_0_1"/>
<dbReference type="GO" id="GO:0015926">
    <property type="term" value="F:glucosidase activity"/>
    <property type="evidence" value="ECO:0007669"/>
    <property type="project" value="InterPro"/>
</dbReference>
<dbReference type="eggNOG" id="ENOG502QU6R">
    <property type="taxonomic scope" value="Eukaryota"/>
</dbReference>
<evidence type="ECO:0000256" key="7">
    <source>
        <dbReference type="RuleBase" id="RU361192"/>
    </source>
</evidence>
<evidence type="ECO:0000313" key="11">
    <source>
        <dbReference type="Proteomes" id="UP000007148"/>
    </source>
</evidence>
<comment type="catalytic activity">
    <reaction evidence="1 7">
        <text>The enzyme specifically hydrolyzes (1-&gt;4)-beta-D-galactosidic linkages in type I arabinogalactans.</text>
        <dbReference type="EC" id="3.2.1.89"/>
    </reaction>
</comment>
<dbReference type="EC" id="3.2.1.89" evidence="3 7"/>
<dbReference type="Proteomes" id="UP000007148">
    <property type="component" value="Unassembled WGS sequence"/>
</dbReference>
<dbReference type="Pfam" id="PF00734">
    <property type="entry name" value="CBM_1"/>
    <property type="match status" value="1"/>
</dbReference>
<dbReference type="SUPFAM" id="SSF51445">
    <property type="entry name" value="(Trans)glycosidases"/>
    <property type="match status" value="1"/>
</dbReference>
<dbReference type="STRING" id="1109443.G4TXZ5"/>
<feature type="chain" id="PRO_5005132238" description="Arabinogalactan endo-beta-1,4-galactanase" evidence="7">
    <location>
        <begin position="20"/>
        <end position="422"/>
    </location>
</feature>
<dbReference type="PROSITE" id="PS00562">
    <property type="entry name" value="CBM1_1"/>
    <property type="match status" value="1"/>
</dbReference>
<dbReference type="InterPro" id="IPR011683">
    <property type="entry name" value="Glyco_hydro_53"/>
</dbReference>
<dbReference type="PROSITE" id="PS51164">
    <property type="entry name" value="CBM1_2"/>
    <property type="match status" value="1"/>
</dbReference>
<evidence type="ECO:0000256" key="3">
    <source>
        <dbReference type="ARBA" id="ARBA00012556"/>
    </source>
</evidence>
<evidence type="ECO:0000256" key="2">
    <source>
        <dbReference type="ARBA" id="ARBA00010687"/>
    </source>
</evidence>
<comment type="similarity">
    <text evidence="2 7">Belongs to the glycosyl hydrolase 53 family.</text>
</comment>
<dbReference type="InterPro" id="IPR017853">
    <property type="entry name" value="GH"/>
</dbReference>
<gene>
    <name evidence="10" type="ORF">PIIN_10181</name>
</gene>
<dbReference type="PANTHER" id="PTHR34983">
    <property type="entry name" value="ARABINOGALACTAN ENDO-BETA-1,4-GALACTANASE A"/>
    <property type="match status" value="1"/>
</dbReference>
<comment type="caution">
    <text evidence="10">The sequence shown here is derived from an EMBL/GenBank/DDBJ whole genome shotgun (WGS) entry which is preliminary data.</text>
</comment>
<dbReference type="GO" id="GO:0005576">
    <property type="term" value="C:extracellular region"/>
    <property type="evidence" value="ECO:0007669"/>
    <property type="project" value="InterPro"/>
</dbReference>
<dbReference type="AlphaFoldDB" id="G4TXZ5"/>
<dbReference type="GO" id="GO:0045490">
    <property type="term" value="P:pectin catabolic process"/>
    <property type="evidence" value="ECO:0007669"/>
    <property type="project" value="TreeGrafter"/>
</dbReference>